<dbReference type="GO" id="GO:0042177">
    <property type="term" value="P:negative regulation of protein catabolic process"/>
    <property type="evidence" value="ECO:0007669"/>
    <property type="project" value="TreeGrafter"/>
</dbReference>
<accession>G5BUR1</accession>
<evidence type="ECO:0000259" key="1">
    <source>
        <dbReference type="Pfam" id="PF00278"/>
    </source>
</evidence>
<dbReference type="InterPro" id="IPR002433">
    <property type="entry name" value="Orn_de-COase"/>
</dbReference>
<dbReference type="Proteomes" id="UP000006813">
    <property type="component" value="Unassembled WGS sequence"/>
</dbReference>
<dbReference type="PRINTS" id="PR01182">
    <property type="entry name" value="ORNDCRBXLASE"/>
</dbReference>
<dbReference type="InParanoid" id="G5BUR1"/>
<dbReference type="PANTHER" id="PTHR11482">
    <property type="entry name" value="ARGININE/DIAMINOPIMELATE/ORNITHINE DECARBOXYLASE"/>
    <property type="match status" value="1"/>
</dbReference>
<dbReference type="InterPro" id="IPR009006">
    <property type="entry name" value="Ala_racemase/Decarboxylase_C"/>
</dbReference>
<dbReference type="GO" id="GO:0005737">
    <property type="term" value="C:cytoplasm"/>
    <property type="evidence" value="ECO:0007669"/>
    <property type="project" value="TreeGrafter"/>
</dbReference>
<sequence>MNDGVSGSFGSKLSEDLNTIPEVHKKYKEDEPLFPSSLWGLSCDELDQIVESRQLPELHVGDWLIFANMGSLQEASAFKDAPRPAVCSTMSFSDWYEMQDAGVTSIEHHDEELLLRAFS</sequence>
<dbReference type="EMBL" id="JH171965">
    <property type="protein sequence ID" value="EHB13022.1"/>
    <property type="molecule type" value="Genomic_DNA"/>
</dbReference>
<dbReference type="STRING" id="10181.G5BUR1"/>
<dbReference type="PANTHER" id="PTHR11482:SF7">
    <property type="entry name" value="ANTIZYME INHIBITOR 1"/>
    <property type="match status" value="1"/>
</dbReference>
<gene>
    <name evidence="2" type="ORF">GW7_10418</name>
</gene>
<dbReference type="GO" id="GO:0042978">
    <property type="term" value="F:ornithine decarboxylase activator activity"/>
    <property type="evidence" value="ECO:0007669"/>
    <property type="project" value="TreeGrafter"/>
</dbReference>
<dbReference type="InterPro" id="IPR022643">
    <property type="entry name" value="De-COase2_C"/>
</dbReference>
<organism evidence="2 3">
    <name type="scientific">Heterocephalus glaber</name>
    <name type="common">Naked mole rat</name>
    <dbReference type="NCBI Taxonomy" id="10181"/>
    <lineage>
        <taxon>Eukaryota</taxon>
        <taxon>Metazoa</taxon>
        <taxon>Chordata</taxon>
        <taxon>Craniata</taxon>
        <taxon>Vertebrata</taxon>
        <taxon>Euteleostomi</taxon>
        <taxon>Mammalia</taxon>
        <taxon>Eutheria</taxon>
        <taxon>Euarchontoglires</taxon>
        <taxon>Glires</taxon>
        <taxon>Rodentia</taxon>
        <taxon>Hystricomorpha</taxon>
        <taxon>Bathyergidae</taxon>
        <taxon>Heterocephalus</taxon>
    </lineage>
</organism>
<dbReference type="SUPFAM" id="SSF50621">
    <property type="entry name" value="Alanine racemase C-terminal domain-like"/>
    <property type="match status" value="1"/>
</dbReference>
<name>G5BUR1_HETGA</name>
<feature type="domain" description="Orn/DAP/Arg decarboxylase 2 C-terminal" evidence="1">
    <location>
        <begin position="1"/>
        <end position="70"/>
    </location>
</feature>
<dbReference type="AlphaFoldDB" id="G5BUR1"/>
<dbReference type="Pfam" id="PF00278">
    <property type="entry name" value="Orn_DAP_Arg_deC"/>
    <property type="match status" value="1"/>
</dbReference>
<dbReference type="GO" id="GO:0004586">
    <property type="term" value="F:ornithine decarboxylase activity"/>
    <property type="evidence" value="ECO:0007669"/>
    <property type="project" value="TreeGrafter"/>
</dbReference>
<dbReference type="GO" id="GO:1902269">
    <property type="term" value="P:positive regulation of polyamine transmembrane transport"/>
    <property type="evidence" value="ECO:0007669"/>
    <property type="project" value="TreeGrafter"/>
</dbReference>
<protein>
    <submittedName>
        <fullName evidence="2">Antizyme inhibitor 1</fullName>
    </submittedName>
</protein>
<proteinExistence type="predicted"/>
<dbReference type="Gene3D" id="2.40.37.10">
    <property type="entry name" value="Lyase, Ornithine Decarboxylase, Chain A, domain 1"/>
    <property type="match status" value="1"/>
</dbReference>
<dbReference type="GO" id="GO:0033387">
    <property type="term" value="P:putrescine biosynthetic process from arginine, via ornithine"/>
    <property type="evidence" value="ECO:0007669"/>
    <property type="project" value="TreeGrafter"/>
</dbReference>
<reference evidence="2 3" key="1">
    <citation type="journal article" date="2011" name="Nature">
        <title>Genome sequencing reveals insights into physiology and longevity of the naked mole rat.</title>
        <authorList>
            <person name="Kim E.B."/>
            <person name="Fang X."/>
            <person name="Fushan A.A."/>
            <person name="Huang Z."/>
            <person name="Lobanov A.V."/>
            <person name="Han L."/>
            <person name="Marino S.M."/>
            <person name="Sun X."/>
            <person name="Turanov A.A."/>
            <person name="Yang P."/>
            <person name="Yim S.H."/>
            <person name="Zhao X."/>
            <person name="Kasaikina M.V."/>
            <person name="Stoletzki N."/>
            <person name="Peng C."/>
            <person name="Polak P."/>
            <person name="Xiong Z."/>
            <person name="Kiezun A."/>
            <person name="Zhu Y."/>
            <person name="Chen Y."/>
            <person name="Kryukov G.V."/>
            <person name="Zhang Q."/>
            <person name="Peshkin L."/>
            <person name="Yang L."/>
            <person name="Bronson R.T."/>
            <person name="Buffenstein R."/>
            <person name="Wang B."/>
            <person name="Han C."/>
            <person name="Li Q."/>
            <person name="Chen L."/>
            <person name="Zhao W."/>
            <person name="Sunyaev S.R."/>
            <person name="Park T.J."/>
            <person name="Zhang G."/>
            <person name="Wang J."/>
            <person name="Gladyshev V.N."/>
        </authorList>
    </citation>
    <scope>NUCLEOTIDE SEQUENCE [LARGE SCALE GENOMIC DNA]</scope>
</reference>
<evidence type="ECO:0000313" key="3">
    <source>
        <dbReference type="Proteomes" id="UP000006813"/>
    </source>
</evidence>
<evidence type="ECO:0000313" key="2">
    <source>
        <dbReference type="EMBL" id="EHB13022.1"/>
    </source>
</evidence>